<keyword evidence="6" id="KW-0067">ATP-binding</keyword>
<evidence type="ECO:0000256" key="8">
    <source>
        <dbReference type="ARBA" id="ARBA00023136"/>
    </source>
</evidence>
<dbReference type="SUPFAM" id="SSF52540">
    <property type="entry name" value="P-loop containing nucleoside triphosphate hydrolases"/>
    <property type="match status" value="1"/>
</dbReference>
<dbReference type="FunFam" id="3.40.50.300:FF:000299">
    <property type="entry name" value="ABC transporter ATP-binding protein/permease"/>
    <property type="match status" value="1"/>
</dbReference>
<dbReference type="Pfam" id="PF00664">
    <property type="entry name" value="ABC_membrane"/>
    <property type="match status" value="1"/>
</dbReference>
<keyword evidence="2" id="KW-0813">Transport</keyword>
<dbReference type="PROSITE" id="PS50893">
    <property type="entry name" value="ABC_TRANSPORTER_2"/>
    <property type="match status" value="1"/>
</dbReference>
<dbReference type="RefSeq" id="WP_194483062.1">
    <property type="nucleotide sequence ID" value="NZ_BMES01000001.1"/>
</dbReference>
<keyword evidence="4 9" id="KW-0812">Transmembrane</keyword>
<evidence type="ECO:0000256" key="3">
    <source>
        <dbReference type="ARBA" id="ARBA00022475"/>
    </source>
</evidence>
<dbReference type="GO" id="GO:0034040">
    <property type="term" value="F:ATPase-coupled lipid transmembrane transporter activity"/>
    <property type="evidence" value="ECO:0007669"/>
    <property type="project" value="TreeGrafter"/>
</dbReference>
<feature type="domain" description="ABC transporter" evidence="10">
    <location>
        <begin position="476"/>
        <end position="708"/>
    </location>
</feature>
<comment type="subcellular location">
    <subcellularLocation>
        <location evidence="1">Cell membrane</location>
        <topology evidence="1">Multi-pass membrane protein</topology>
    </subcellularLocation>
</comment>
<dbReference type="InterPro" id="IPR011527">
    <property type="entry name" value="ABC1_TM_dom"/>
</dbReference>
<dbReference type="PANTHER" id="PTHR24221">
    <property type="entry name" value="ATP-BINDING CASSETTE SUB-FAMILY B"/>
    <property type="match status" value="1"/>
</dbReference>
<feature type="transmembrane region" description="Helical" evidence="9">
    <location>
        <begin position="200"/>
        <end position="220"/>
    </location>
</feature>
<dbReference type="InterPro" id="IPR027417">
    <property type="entry name" value="P-loop_NTPase"/>
</dbReference>
<evidence type="ECO:0000256" key="7">
    <source>
        <dbReference type="ARBA" id="ARBA00022989"/>
    </source>
</evidence>
<dbReference type="SUPFAM" id="SSF90123">
    <property type="entry name" value="ABC transporter transmembrane region"/>
    <property type="match status" value="1"/>
</dbReference>
<dbReference type="InterPro" id="IPR003439">
    <property type="entry name" value="ABC_transporter-like_ATP-bd"/>
</dbReference>
<proteinExistence type="predicted"/>
<evidence type="ECO:0000256" key="4">
    <source>
        <dbReference type="ARBA" id="ARBA00022692"/>
    </source>
</evidence>
<dbReference type="PANTHER" id="PTHR24221:SF248">
    <property type="entry name" value="ABC TRANSPORTER TRANSMEMBRANE REGION"/>
    <property type="match status" value="1"/>
</dbReference>
<dbReference type="Gene3D" id="3.90.70.10">
    <property type="entry name" value="Cysteine proteinases"/>
    <property type="match status" value="1"/>
</dbReference>
<dbReference type="GO" id="GO:0140359">
    <property type="term" value="F:ABC-type transporter activity"/>
    <property type="evidence" value="ECO:0007669"/>
    <property type="project" value="InterPro"/>
</dbReference>
<keyword evidence="13" id="KW-1185">Reference proteome</keyword>
<accession>A0A917I5B5</accession>
<keyword evidence="5" id="KW-0547">Nucleotide-binding</keyword>
<feature type="domain" description="ABC transmembrane type-1" evidence="11">
    <location>
        <begin position="166"/>
        <end position="443"/>
    </location>
</feature>
<dbReference type="Proteomes" id="UP000603912">
    <property type="component" value="Unassembled WGS sequence"/>
</dbReference>
<dbReference type="AlphaFoldDB" id="A0A917I5B5"/>
<evidence type="ECO:0000259" key="10">
    <source>
        <dbReference type="PROSITE" id="PS50893"/>
    </source>
</evidence>
<dbReference type="Gene3D" id="3.40.50.300">
    <property type="entry name" value="P-loop containing nucleotide triphosphate hydrolases"/>
    <property type="match status" value="1"/>
</dbReference>
<evidence type="ECO:0000313" key="13">
    <source>
        <dbReference type="Proteomes" id="UP000603912"/>
    </source>
</evidence>
<name>A0A917I5B5_9HYPH</name>
<dbReference type="InterPro" id="IPR003593">
    <property type="entry name" value="AAA+_ATPase"/>
</dbReference>
<feature type="transmembrane region" description="Helical" evidence="9">
    <location>
        <begin position="163"/>
        <end position="188"/>
    </location>
</feature>
<dbReference type="InterPro" id="IPR036640">
    <property type="entry name" value="ABC1_TM_sf"/>
</dbReference>
<evidence type="ECO:0000256" key="1">
    <source>
        <dbReference type="ARBA" id="ARBA00004651"/>
    </source>
</evidence>
<organism evidence="12 13">
    <name type="scientific">Alsobacter metallidurans</name>
    <dbReference type="NCBI Taxonomy" id="340221"/>
    <lineage>
        <taxon>Bacteria</taxon>
        <taxon>Pseudomonadati</taxon>
        <taxon>Pseudomonadota</taxon>
        <taxon>Alphaproteobacteria</taxon>
        <taxon>Hyphomicrobiales</taxon>
        <taxon>Alsobacteraceae</taxon>
        <taxon>Alsobacter</taxon>
    </lineage>
</organism>
<evidence type="ECO:0000256" key="5">
    <source>
        <dbReference type="ARBA" id="ARBA00022741"/>
    </source>
</evidence>
<dbReference type="EMBL" id="BMES01000001">
    <property type="protein sequence ID" value="GGH10755.1"/>
    <property type="molecule type" value="Genomic_DNA"/>
</dbReference>
<sequence>MGAPGAGEPARGTLLGDLNAVADSWFGQRWFDGRKPSAGATPEELVAAAGERGIEVSFAQRRLASLIEGDFPCVIMDKDGASTILTGRPLKDVFTCRTAGVDRQASLAELNAQHSGVVFFVSPQRDPSVTDPAAPAEMQSTERHVSLLRMVVDEMRQRHMGRLLQVCVAALVSNLLLLAVPVFSQAVYDRVIPHLAWETLWALAIGVCIALGFDLALRIVRLKLSDAVGLSVSAAVQARLYARILRAKLDEAPRMAGGVQTGLREIEALSQLLPALLVSVLVDVPFFALAMALLAAIAGPVAWIPLVALLPIYAMQLMGDARGQRALEAARLMATQANLLLESVAGLETVKITDAAGPLTRRWERLVDAAAYVGHLNRLHGAASGIVAMTVSQAAVVVGLVVGVYQIGESAMTMGALTASTMLIGRMISPVSAIGSTVHRLMQILRSTKTVEEALKATQESAGDPTAGARPILGALAFKDVHFTYPGEQVAALKGVSLSIAPGEKVGFVGRAGSGKSTLLKLMLRLHDATEGAVLLDGHDIRQASPGALRRHFGFMRQDSALFDDMLRNAVCFGLDDVDPEAFEKAVALSGVAEFAARHPAGYGMRIGPRGERLSGGERQSVMLARTLLGAPRALVLDEPTAAMDNTMEVRIVRDLRAAIGDRTLILSTHRAPMLQLVDRLVWMDGGRIVADGPKDEVLKAIAGASAA</sequence>
<dbReference type="Pfam" id="PF00005">
    <property type="entry name" value="ABC_tran"/>
    <property type="match status" value="1"/>
</dbReference>
<evidence type="ECO:0000313" key="12">
    <source>
        <dbReference type="EMBL" id="GGH10755.1"/>
    </source>
</evidence>
<evidence type="ECO:0000256" key="6">
    <source>
        <dbReference type="ARBA" id="ARBA00022840"/>
    </source>
</evidence>
<keyword evidence="3" id="KW-1003">Cell membrane</keyword>
<keyword evidence="8 9" id="KW-0472">Membrane</keyword>
<reference evidence="12" key="2">
    <citation type="submission" date="2020-09" db="EMBL/GenBank/DDBJ databases">
        <authorList>
            <person name="Sun Q."/>
            <person name="Zhou Y."/>
        </authorList>
    </citation>
    <scope>NUCLEOTIDE SEQUENCE</scope>
    <source>
        <strain evidence="12">CGMCC 1.12214</strain>
    </source>
</reference>
<dbReference type="SMART" id="SM00382">
    <property type="entry name" value="AAA"/>
    <property type="match status" value="1"/>
</dbReference>
<dbReference type="GO" id="GO:0005524">
    <property type="term" value="F:ATP binding"/>
    <property type="evidence" value="ECO:0007669"/>
    <property type="project" value="UniProtKB-KW"/>
</dbReference>
<reference evidence="12" key="1">
    <citation type="journal article" date="2014" name="Int. J. Syst. Evol. Microbiol.">
        <title>Complete genome sequence of Corynebacterium casei LMG S-19264T (=DSM 44701T), isolated from a smear-ripened cheese.</title>
        <authorList>
            <consortium name="US DOE Joint Genome Institute (JGI-PGF)"/>
            <person name="Walter F."/>
            <person name="Albersmeier A."/>
            <person name="Kalinowski J."/>
            <person name="Ruckert C."/>
        </authorList>
    </citation>
    <scope>NUCLEOTIDE SEQUENCE</scope>
    <source>
        <strain evidence="12">CGMCC 1.12214</strain>
    </source>
</reference>
<dbReference type="PROSITE" id="PS50929">
    <property type="entry name" value="ABC_TM1F"/>
    <property type="match status" value="1"/>
</dbReference>
<dbReference type="GO" id="GO:0005886">
    <property type="term" value="C:plasma membrane"/>
    <property type="evidence" value="ECO:0007669"/>
    <property type="project" value="UniProtKB-SubCell"/>
</dbReference>
<dbReference type="Gene3D" id="1.20.1560.10">
    <property type="entry name" value="ABC transporter type 1, transmembrane domain"/>
    <property type="match status" value="1"/>
</dbReference>
<evidence type="ECO:0000256" key="2">
    <source>
        <dbReference type="ARBA" id="ARBA00022448"/>
    </source>
</evidence>
<gene>
    <name evidence="12" type="ORF">GCM10007036_07490</name>
</gene>
<keyword evidence="7 9" id="KW-1133">Transmembrane helix</keyword>
<feature type="transmembrane region" description="Helical" evidence="9">
    <location>
        <begin position="386"/>
        <end position="408"/>
    </location>
</feature>
<dbReference type="InterPro" id="IPR039421">
    <property type="entry name" value="Type_1_exporter"/>
</dbReference>
<protein>
    <submittedName>
        <fullName evidence="12">ABC transporter</fullName>
    </submittedName>
</protein>
<dbReference type="GO" id="GO:0016887">
    <property type="term" value="F:ATP hydrolysis activity"/>
    <property type="evidence" value="ECO:0007669"/>
    <property type="project" value="InterPro"/>
</dbReference>
<comment type="caution">
    <text evidence="12">The sequence shown here is derived from an EMBL/GenBank/DDBJ whole genome shotgun (WGS) entry which is preliminary data.</text>
</comment>
<evidence type="ECO:0000259" key="11">
    <source>
        <dbReference type="PROSITE" id="PS50929"/>
    </source>
</evidence>
<evidence type="ECO:0000256" key="9">
    <source>
        <dbReference type="SAM" id="Phobius"/>
    </source>
</evidence>